<dbReference type="Pfam" id="PF20232">
    <property type="entry name" value="T6SS_FHA_C"/>
    <property type="match status" value="1"/>
</dbReference>
<evidence type="ECO:0000313" key="3">
    <source>
        <dbReference type="EMBL" id="MTD26154.1"/>
    </source>
</evidence>
<sequence length="391" mass="42578">MRLTILQNQADVPVIACDFVPPGGTIGRSVDNDLVLPDPDRTISRLQALVHVAANGECRLTNQGSVIAVIHNGRALMRGSQIILEHGDTLTIGPYQIDVSDPQREVPAAEQSVDMLSLFADDQGSDNDPLGMQHAAQDAFTSSLHEALSAEAASLRSARQTVGRLGIDPVSHDPPASGSGPAAGGNREQRMLAALLEGMGLDTTLDKTPLTEDQMRTTGRMLSLFSQGTVALLSSRSILKRGVKAEMTMILNEANNPFKILPSGKTVLMQMYQSQMPGFMPPEQAVRDALVDLQAHQLGMIAGIRAIIAAMLQSFNPQRLEDLARRDGQVPRIALNSSKKAALWDYFLRHYQNTSGEIEDDFHTLFGEAFLHAYDMEVNQYKDSQIRPEDA</sequence>
<gene>
    <name evidence="4" type="primary">tagH</name>
    <name evidence="3" type="ORF">GK011_04240</name>
    <name evidence="4" type="ORF">GN242_08835</name>
</gene>
<dbReference type="PROSITE" id="PS50006">
    <property type="entry name" value="FHA_DOMAIN"/>
    <property type="match status" value="1"/>
</dbReference>
<dbReference type="Pfam" id="PF00498">
    <property type="entry name" value="FHA"/>
    <property type="match status" value="1"/>
</dbReference>
<evidence type="ECO:0000259" key="2">
    <source>
        <dbReference type="PROSITE" id="PS50006"/>
    </source>
</evidence>
<dbReference type="EMBL" id="CP046509">
    <property type="protein sequence ID" value="QGU87310.1"/>
    <property type="molecule type" value="Genomic_DNA"/>
</dbReference>
<dbReference type="CDD" id="cd00060">
    <property type="entry name" value="FHA"/>
    <property type="match status" value="1"/>
</dbReference>
<dbReference type="EMBL" id="WLZX01000001">
    <property type="protein sequence ID" value="MTD26154.1"/>
    <property type="molecule type" value="Genomic_DNA"/>
</dbReference>
<evidence type="ECO:0000313" key="4">
    <source>
        <dbReference type="EMBL" id="QGU87310.1"/>
    </source>
</evidence>
<organism evidence="4 5">
    <name type="scientific">Erwinia sorbitola</name>
    <dbReference type="NCBI Taxonomy" id="2681984"/>
    <lineage>
        <taxon>Bacteria</taxon>
        <taxon>Pseudomonadati</taxon>
        <taxon>Pseudomonadota</taxon>
        <taxon>Gammaproteobacteria</taxon>
        <taxon>Enterobacterales</taxon>
        <taxon>Erwiniaceae</taxon>
        <taxon>Erwinia</taxon>
    </lineage>
</organism>
<reference evidence="3 6" key="1">
    <citation type="submission" date="2019-11" db="EMBL/GenBank/DDBJ databases">
        <title>Erwinia sp. nov., isolated from feces of birds in Tibet plateau of China.</title>
        <authorList>
            <person name="Ge Y."/>
        </authorList>
    </citation>
    <scope>NUCLEOTIDE SEQUENCE [LARGE SCALE GENOMIC DNA]</scope>
    <source>
        <strain evidence="3 6">J316</strain>
    </source>
</reference>
<name>A0A6I6F0B1_9GAMM</name>
<dbReference type="RefSeq" id="WP_154751431.1">
    <property type="nucleotide sequence ID" value="NZ_CP046509.1"/>
</dbReference>
<dbReference type="Proteomes" id="UP000480164">
    <property type="component" value="Unassembled WGS sequence"/>
</dbReference>
<dbReference type="Proteomes" id="UP000424752">
    <property type="component" value="Chromosome"/>
</dbReference>
<proteinExistence type="predicted"/>
<dbReference type="InterPro" id="IPR000253">
    <property type="entry name" value="FHA_dom"/>
</dbReference>
<dbReference type="KEGG" id="erwi:GN242_08835"/>
<keyword evidence="6" id="KW-1185">Reference proteome</keyword>
<dbReference type="InterPro" id="IPR008984">
    <property type="entry name" value="SMAD_FHA_dom_sf"/>
</dbReference>
<protein>
    <submittedName>
        <fullName evidence="4">Type VI secretion system-associated FHA domain protein TagH</fullName>
    </submittedName>
</protein>
<dbReference type="InterPro" id="IPR046883">
    <property type="entry name" value="T6SS_FHA_C"/>
</dbReference>
<accession>A0A6I6F0B1</accession>
<feature type="region of interest" description="Disordered" evidence="1">
    <location>
        <begin position="165"/>
        <end position="185"/>
    </location>
</feature>
<dbReference type="Gene3D" id="2.60.200.20">
    <property type="match status" value="1"/>
</dbReference>
<accession>A0A6L6GL13</accession>
<dbReference type="AlphaFoldDB" id="A0A6I6F0B1"/>
<evidence type="ECO:0000313" key="6">
    <source>
        <dbReference type="Proteomes" id="UP000480164"/>
    </source>
</evidence>
<dbReference type="NCBIfam" id="TIGR03354">
    <property type="entry name" value="VI_FHA"/>
    <property type="match status" value="1"/>
</dbReference>
<dbReference type="InterPro" id="IPR017735">
    <property type="entry name" value="T6SS_FHA"/>
</dbReference>
<evidence type="ECO:0000313" key="5">
    <source>
        <dbReference type="Proteomes" id="UP000424752"/>
    </source>
</evidence>
<evidence type="ECO:0000256" key="1">
    <source>
        <dbReference type="SAM" id="MobiDB-lite"/>
    </source>
</evidence>
<dbReference type="SUPFAM" id="SSF49879">
    <property type="entry name" value="SMAD/FHA domain"/>
    <property type="match status" value="1"/>
</dbReference>
<reference evidence="4 5" key="2">
    <citation type="submission" date="2019-12" db="EMBL/GenBank/DDBJ databases">
        <title>Erwinia sp. nov., isolated from droppings of birds in the Qinghai-Tiebt plateau of China.</title>
        <authorList>
            <person name="Ge Y."/>
        </authorList>
    </citation>
    <scope>NUCLEOTIDE SEQUENCE [LARGE SCALE GENOMIC DNA]</scope>
    <source>
        <strain evidence="4 5">J780</strain>
    </source>
</reference>
<feature type="domain" description="FHA" evidence="2">
    <location>
        <begin position="24"/>
        <end position="76"/>
    </location>
</feature>